<evidence type="ECO:0000259" key="8">
    <source>
        <dbReference type="Pfam" id="PF00728"/>
    </source>
</evidence>
<dbReference type="InterPro" id="IPR015883">
    <property type="entry name" value="Glyco_hydro_20_cat"/>
</dbReference>
<dbReference type="GO" id="GO:0004563">
    <property type="term" value="F:beta-N-acetylhexosaminidase activity"/>
    <property type="evidence" value="ECO:0007669"/>
    <property type="project" value="UniProtKB-EC"/>
</dbReference>
<evidence type="ECO:0000256" key="7">
    <source>
        <dbReference type="SAM" id="SignalP"/>
    </source>
</evidence>
<dbReference type="AlphaFoldDB" id="A0A2S2DUL7"/>
<dbReference type="SUPFAM" id="SSF55545">
    <property type="entry name" value="beta-N-acetylhexosaminidase-like domain"/>
    <property type="match status" value="1"/>
</dbReference>
<dbReference type="InterPro" id="IPR015882">
    <property type="entry name" value="HEX_bac_N"/>
</dbReference>
<evidence type="ECO:0000256" key="1">
    <source>
        <dbReference type="ARBA" id="ARBA00001231"/>
    </source>
</evidence>
<dbReference type="Pfam" id="PF00728">
    <property type="entry name" value="Glyco_hydro_20"/>
    <property type="match status" value="1"/>
</dbReference>
<dbReference type="InterPro" id="IPR025705">
    <property type="entry name" value="Beta_hexosaminidase_sua/sub"/>
</dbReference>
<gene>
    <name evidence="10" type="ORF">HME7025_01202</name>
</gene>
<organism evidence="10 11">
    <name type="scientific">Aquirufa nivalisilvae</name>
    <dbReference type="NCBI Taxonomy" id="2516557"/>
    <lineage>
        <taxon>Bacteria</taxon>
        <taxon>Pseudomonadati</taxon>
        <taxon>Bacteroidota</taxon>
        <taxon>Cytophagia</taxon>
        <taxon>Cytophagales</taxon>
        <taxon>Flectobacillaceae</taxon>
        <taxon>Aquirufa</taxon>
    </lineage>
</organism>
<dbReference type="PANTHER" id="PTHR22600">
    <property type="entry name" value="BETA-HEXOSAMINIDASE"/>
    <property type="match status" value="1"/>
</dbReference>
<evidence type="ECO:0000256" key="3">
    <source>
        <dbReference type="ARBA" id="ARBA00012663"/>
    </source>
</evidence>
<dbReference type="InterPro" id="IPR029018">
    <property type="entry name" value="Hex-like_dom2"/>
</dbReference>
<feature type="chain" id="PRO_5015739989" description="beta-N-acetylhexosaminidase" evidence="7">
    <location>
        <begin position="24"/>
        <end position="640"/>
    </location>
</feature>
<comment type="similarity">
    <text evidence="2">Belongs to the glycosyl hydrolase 20 family.</text>
</comment>
<dbReference type="GO" id="GO:0005975">
    <property type="term" value="P:carbohydrate metabolic process"/>
    <property type="evidence" value="ECO:0007669"/>
    <property type="project" value="InterPro"/>
</dbReference>
<reference evidence="11" key="1">
    <citation type="submission" date="2018-05" db="EMBL/GenBank/DDBJ databases">
        <title>Pseudarcicella sp. HME7025 Genome sequencing and assembly.</title>
        <authorList>
            <person name="Kim H."/>
            <person name="Kang H."/>
            <person name="Joh K."/>
        </authorList>
    </citation>
    <scope>NUCLEOTIDE SEQUENCE [LARGE SCALE GENOMIC DNA]</scope>
    <source>
        <strain evidence="11">HME7025</strain>
    </source>
</reference>
<sequence length="640" mass="72833">MLKLKCIALAVFLLQGFSVSLTAQQAHLIPIPVKAEYPQGFYSLPNRIIIAAPKSEALQATVKNLTDRLEKTAMRKVQMLWDASSQADLAQIRLILSKQANPTLGNEGYTLAVNARGIVITANKPAGLFYGVQSLLQLMPKEIEAKQTVIKQTWKVPFAQITDYPRFAWRGLMLDVARHFFNKDQVKQFIDEMVAYKYNILHFHLTDDEGWRVEIKSFPNLTKKGAWNVPKVGRFTEFSKPEPNEPRTQGGFFTKEDIQDIVSYAKGRFVNVMPEIDVPGHSMAAIASYPELSCTPEAVNYQVISGEPFIDWSHGHAVALQDNTLCPANEKVYTFLDKVFTEVAEMFPFEYIHMGGDECPKNYWEKNPQILAMMQKENLKTPQEVQAFFTRRLEKIITSKGKKMMGWDEILEGGGLPKNTAVMSWRGIAGGVQAAKDGHEVVMTPNNHVYVDLMQGDAAIEPPVYETVRLRDSYAFNPVPEGVDAKLVKGGQANLWSEQLFTYRHLQYMLFPRAWAVSEALWSPQENRNWDNFVSRVEHHFGRFDQAEKKYAPSMYDAIIQVGKNEQGQLWVELSTEVNPLSVHYSFDYSYPDNFYPAATGKVIIPKDALEMRMISYRGKEKVGRMMTISIEDLKKRLKK</sequence>
<dbReference type="KEGG" id="psez:HME7025_01202"/>
<dbReference type="GO" id="GO:0030203">
    <property type="term" value="P:glycosaminoglycan metabolic process"/>
    <property type="evidence" value="ECO:0007669"/>
    <property type="project" value="TreeGrafter"/>
</dbReference>
<dbReference type="Pfam" id="PF02838">
    <property type="entry name" value="Glyco_hydro_20b"/>
    <property type="match status" value="1"/>
</dbReference>
<evidence type="ECO:0000259" key="9">
    <source>
        <dbReference type="Pfam" id="PF02838"/>
    </source>
</evidence>
<keyword evidence="11" id="KW-1185">Reference proteome</keyword>
<dbReference type="OrthoDB" id="9763537at2"/>
<feature type="domain" description="Beta-hexosaminidase bacterial type N-terminal" evidence="9">
    <location>
        <begin position="27"/>
        <end position="164"/>
    </location>
</feature>
<keyword evidence="7" id="KW-0732">Signal</keyword>
<accession>A0A2S2DUL7</accession>
<keyword evidence="4 10" id="KW-0378">Hydrolase</keyword>
<dbReference type="CDD" id="cd06563">
    <property type="entry name" value="GH20_chitobiase-like"/>
    <property type="match status" value="1"/>
</dbReference>
<dbReference type="Gene3D" id="3.20.20.80">
    <property type="entry name" value="Glycosidases"/>
    <property type="match status" value="1"/>
</dbReference>
<dbReference type="PIRSF" id="PIRSF001093">
    <property type="entry name" value="B-hxosamndse_ab_euk"/>
    <property type="match status" value="1"/>
</dbReference>
<dbReference type="PRINTS" id="PR00738">
    <property type="entry name" value="GLHYDRLASE20"/>
</dbReference>
<comment type="catalytic activity">
    <reaction evidence="1">
        <text>Hydrolysis of terminal non-reducing N-acetyl-D-hexosamine residues in N-acetyl-beta-D-hexosaminides.</text>
        <dbReference type="EC" id="3.2.1.52"/>
    </reaction>
</comment>
<dbReference type="Proteomes" id="UP000245468">
    <property type="component" value="Chromosome"/>
</dbReference>
<evidence type="ECO:0000313" key="10">
    <source>
        <dbReference type="EMBL" id="AWL09065.1"/>
    </source>
</evidence>
<evidence type="ECO:0000313" key="11">
    <source>
        <dbReference type="Proteomes" id="UP000245468"/>
    </source>
</evidence>
<dbReference type="PANTHER" id="PTHR22600:SF57">
    <property type="entry name" value="BETA-N-ACETYLHEXOSAMINIDASE"/>
    <property type="match status" value="1"/>
</dbReference>
<feature type="signal peptide" evidence="7">
    <location>
        <begin position="1"/>
        <end position="23"/>
    </location>
</feature>
<dbReference type="EC" id="3.2.1.52" evidence="3"/>
<evidence type="ECO:0000256" key="6">
    <source>
        <dbReference type="PIRSR" id="PIRSR625705-1"/>
    </source>
</evidence>
<evidence type="ECO:0000256" key="2">
    <source>
        <dbReference type="ARBA" id="ARBA00006285"/>
    </source>
</evidence>
<feature type="domain" description="Glycoside hydrolase family 20 catalytic" evidence="8">
    <location>
        <begin position="167"/>
        <end position="524"/>
    </location>
</feature>
<protein>
    <recommendedName>
        <fullName evidence="3">beta-N-acetylhexosaminidase</fullName>
        <ecNumber evidence="3">3.2.1.52</ecNumber>
    </recommendedName>
</protein>
<evidence type="ECO:0000256" key="4">
    <source>
        <dbReference type="ARBA" id="ARBA00022801"/>
    </source>
</evidence>
<dbReference type="SUPFAM" id="SSF51445">
    <property type="entry name" value="(Trans)glycosidases"/>
    <property type="match status" value="1"/>
</dbReference>
<proteinExistence type="inferred from homology"/>
<evidence type="ECO:0000256" key="5">
    <source>
        <dbReference type="ARBA" id="ARBA00023295"/>
    </source>
</evidence>
<name>A0A2S2DUL7_9BACT</name>
<feature type="active site" description="Proton donor" evidence="6">
    <location>
        <position position="358"/>
    </location>
</feature>
<keyword evidence="5 10" id="KW-0326">Glycosidase</keyword>
<dbReference type="RefSeq" id="WP_109322772.1">
    <property type="nucleotide sequence ID" value="NZ_CP029346.1"/>
</dbReference>
<dbReference type="EMBL" id="CP029346">
    <property type="protein sequence ID" value="AWL09065.1"/>
    <property type="molecule type" value="Genomic_DNA"/>
</dbReference>
<dbReference type="InterPro" id="IPR017853">
    <property type="entry name" value="GH"/>
</dbReference>
<dbReference type="GO" id="GO:0016020">
    <property type="term" value="C:membrane"/>
    <property type="evidence" value="ECO:0007669"/>
    <property type="project" value="TreeGrafter"/>
</dbReference>
<dbReference type="Gene3D" id="3.30.379.10">
    <property type="entry name" value="Chitobiase/beta-hexosaminidase domain 2-like"/>
    <property type="match status" value="1"/>
</dbReference>